<sequence length="383" mass="40251">MKKFKFASVATSVLLGISILSFATAPANAASDRSGKVCYEEGQVFSSEGVTVTCAGESGSLKYTKARKLSGSLTVVCGATEAWCNAMTGAFTKKTGVTTKFVRLSSGETVARLDAAKSNPEFDVWHGGPADGFGVARIGGLIDKYASPTRNIIPKKYQDSDGYWTGVYVGALGFCTNTKEIRRLGLTAPTSWADLLNPKLAKNISTAHPSTSGTAFTTLWTQVTRLGSEAAGLDYMSKMHKNVLQYTKSGVGPVAIVGRGEAAVGLVFSHDCVAGKLQGLPLKVTFPSEGTGYEIGGVALIKGSKNPEAAKSYIDFALSKEAQNLGPTVAAFQVLTNPKTKIDPRMVKLSGLTIVDYDFEKAAAAKKALTAKFDATIAIAPKS</sequence>
<dbReference type="SUPFAM" id="SSF53850">
    <property type="entry name" value="Periplasmic binding protein-like II"/>
    <property type="match status" value="1"/>
</dbReference>
<accession>A0A6J7VX61</accession>
<proteinExistence type="predicted"/>
<gene>
    <name evidence="2" type="ORF">UFOPK4410_00886</name>
</gene>
<name>A0A6J7VX61_9ZZZZ</name>
<dbReference type="Pfam" id="PF13343">
    <property type="entry name" value="SBP_bac_6"/>
    <property type="match status" value="1"/>
</dbReference>
<keyword evidence="1" id="KW-0732">Signal</keyword>
<evidence type="ECO:0000313" key="2">
    <source>
        <dbReference type="EMBL" id="CAB5117871.1"/>
    </source>
</evidence>
<dbReference type="GO" id="GO:0030976">
    <property type="term" value="F:thiamine pyrophosphate binding"/>
    <property type="evidence" value="ECO:0007669"/>
    <property type="project" value="TreeGrafter"/>
</dbReference>
<dbReference type="InterPro" id="IPR026045">
    <property type="entry name" value="Ferric-bd"/>
</dbReference>
<dbReference type="PANTHER" id="PTHR30006">
    <property type="entry name" value="THIAMINE-BINDING PERIPLASMIC PROTEIN-RELATED"/>
    <property type="match status" value="1"/>
</dbReference>
<reference evidence="2" key="1">
    <citation type="submission" date="2020-05" db="EMBL/GenBank/DDBJ databases">
        <authorList>
            <person name="Chiriac C."/>
            <person name="Salcher M."/>
            <person name="Ghai R."/>
            <person name="Kavagutti S V."/>
        </authorList>
    </citation>
    <scope>NUCLEOTIDE SEQUENCE</scope>
</reference>
<dbReference type="GO" id="GO:0030288">
    <property type="term" value="C:outer membrane-bounded periplasmic space"/>
    <property type="evidence" value="ECO:0007669"/>
    <property type="project" value="TreeGrafter"/>
</dbReference>
<dbReference type="EMBL" id="CAFBRV010000088">
    <property type="protein sequence ID" value="CAB5117871.1"/>
    <property type="molecule type" value="Genomic_DNA"/>
</dbReference>
<organism evidence="2">
    <name type="scientific">freshwater metagenome</name>
    <dbReference type="NCBI Taxonomy" id="449393"/>
    <lineage>
        <taxon>unclassified sequences</taxon>
        <taxon>metagenomes</taxon>
        <taxon>ecological metagenomes</taxon>
    </lineage>
</organism>
<dbReference type="GO" id="GO:0015888">
    <property type="term" value="P:thiamine transport"/>
    <property type="evidence" value="ECO:0007669"/>
    <property type="project" value="TreeGrafter"/>
</dbReference>
<evidence type="ECO:0000256" key="1">
    <source>
        <dbReference type="ARBA" id="ARBA00022729"/>
    </source>
</evidence>
<dbReference type="PIRSF" id="PIRSF002825">
    <property type="entry name" value="CfbpA"/>
    <property type="match status" value="1"/>
</dbReference>
<dbReference type="CDD" id="cd13544">
    <property type="entry name" value="PBP2_Fbp_like_1"/>
    <property type="match status" value="1"/>
</dbReference>
<dbReference type="AlphaFoldDB" id="A0A6J7VX61"/>
<dbReference type="GO" id="GO:0030975">
    <property type="term" value="F:thiamine binding"/>
    <property type="evidence" value="ECO:0007669"/>
    <property type="project" value="TreeGrafter"/>
</dbReference>
<protein>
    <submittedName>
        <fullName evidence="2">Unannotated protein</fullName>
    </submittedName>
</protein>
<dbReference type="PANTHER" id="PTHR30006:SF2">
    <property type="entry name" value="ABC TRANSPORTER SUBSTRATE-BINDING PROTEIN"/>
    <property type="match status" value="1"/>
</dbReference>
<dbReference type="Gene3D" id="3.40.190.10">
    <property type="entry name" value="Periplasmic binding protein-like II"/>
    <property type="match status" value="2"/>
</dbReference>